<feature type="region of interest" description="Disordered" evidence="7">
    <location>
        <begin position="104"/>
        <end position="145"/>
    </location>
</feature>
<dbReference type="Proteomes" id="UP000317494">
    <property type="component" value="Unassembled WGS sequence"/>
</dbReference>
<keyword evidence="5" id="KW-0508">mRNA splicing</keyword>
<dbReference type="FunFam" id="3.30.70.330:FF:000105">
    <property type="entry name" value="HIV Tat-specific factor 1 homolog"/>
    <property type="match status" value="1"/>
</dbReference>
<evidence type="ECO:0000256" key="2">
    <source>
        <dbReference type="ARBA" id="ARBA00022664"/>
    </source>
</evidence>
<dbReference type="GO" id="GO:0005684">
    <property type="term" value="C:U2-type spliceosomal complex"/>
    <property type="evidence" value="ECO:0007669"/>
    <property type="project" value="TreeGrafter"/>
</dbReference>
<feature type="domain" description="RRM" evidence="8">
    <location>
        <begin position="151"/>
        <end position="237"/>
    </location>
</feature>
<evidence type="ECO:0000256" key="1">
    <source>
        <dbReference type="ARBA" id="ARBA00007747"/>
    </source>
</evidence>
<dbReference type="InterPro" id="IPR035979">
    <property type="entry name" value="RBD_domain_sf"/>
</dbReference>
<keyword evidence="11" id="KW-1185">Reference proteome</keyword>
<keyword evidence="2" id="KW-0507">mRNA processing</keyword>
<dbReference type="EMBL" id="QEAM01000715">
    <property type="protein sequence ID" value="TPX36087.1"/>
    <property type="molecule type" value="Genomic_DNA"/>
</dbReference>
<dbReference type="OrthoDB" id="10258585at2759"/>
<dbReference type="SUPFAM" id="SSF54928">
    <property type="entry name" value="RNA-binding domain, RBD"/>
    <property type="match status" value="2"/>
</dbReference>
<accession>A0A507C521</accession>
<comment type="caution">
    <text evidence="10">The sequence shown here is derived from an EMBL/GenBank/DDBJ whole genome shotgun (WGS) entry which is preliminary data.</text>
</comment>
<dbReference type="GO" id="GO:0005686">
    <property type="term" value="C:U2 snRNP"/>
    <property type="evidence" value="ECO:0007669"/>
    <property type="project" value="TreeGrafter"/>
</dbReference>
<dbReference type="GO" id="GO:0003723">
    <property type="term" value="F:RNA binding"/>
    <property type="evidence" value="ECO:0007669"/>
    <property type="project" value="UniProtKB-UniRule"/>
</dbReference>
<evidence type="ECO:0000256" key="3">
    <source>
        <dbReference type="ARBA" id="ARBA00022737"/>
    </source>
</evidence>
<dbReference type="PANTHER" id="PTHR15608">
    <property type="entry name" value="SPLICING FACTOR U2AF-ASSOCIATED PROTEIN 2"/>
    <property type="match status" value="1"/>
</dbReference>
<feature type="region of interest" description="Disordered" evidence="7">
    <location>
        <begin position="377"/>
        <end position="404"/>
    </location>
</feature>
<dbReference type="InterPro" id="IPR000504">
    <property type="entry name" value="RRM_dom"/>
</dbReference>
<feature type="compositionally biased region" description="Acidic residues" evidence="7">
    <location>
        <begin position="9"/>
        <end position="19"/>
    </location>
</feature>
<evidence type="ECO:0000313" key="10">
    <source>
        <dbReference type="EMBL" id="TPX36087.1"/>
    </source>
</evidence>
<evidence type="ECO:0000313" key="11">
    <source>
        <dbReference type="Proteomes" id="UP000317494"/>
    </source>
</evidence>
<evidence type="ECO:0000256" key="6">
    <source>
        <dbReference type="PROSITE-ProRule" id="PRU00176"/>
    </source>
</evidence>
<feature type="region of interest" description="Disordered" evidence="7">
    <location>
        <begin position="1"/>
        <end position="50"/>
    </location>
</feature>
<sequence length="404" mass="45898">MSRESILAEMDEYDDEEEPYAAPTQATNPQDPPSLHRDTDSDVPRPPPGVNGLVLFVHELGVHILTQTDDGVSYEYDKAKKAWFPRYDEALIAAQQSAYAHVQTCPNHQHQATSDSSQPVNPKARKRKVYTMDQDPTESNKKKLTTPKLNSSIYVTGLPPDTDEHEVKELFGKYGIIAEDINSGQPKIKLYKDDSGALKGDALITYFKAESVQLAINLMDDSDFRVGETSKVTVTEAVFQPKEKPPQDKKPSQKTSKDVIRKKLHRLNRKLDWVEDEVGEKVKKLQKVVVLKHMFSLQELEEDPTLLLDLKGEVREECENLGEVTNVILFDKSEDGVITVRFKEQESADACVKKMNGRFFAGRRVEAYLYDGKEKFAKSTSKDNDEDEEERRRNYENWLEAGGE</sequence>
<organism evidence="10 12">
    <name type="scientific">Synchytrium endobioticum</name>
    <dbReference type="NCBI Taxonomy" id="286115"/>
    <lineage>
        <taxon>Eukaryota</taxon>
        <taxon>Fungi</taxon>
        <taxon>Fungi incertae sedis</taxon>
        <taxon>Chytridiomycota</taxon>
        <taxon>Chytridiomycota incertae sedis</taxon>
        <taxon>Chytridiomycetes</taxon>
        <taxon>Synchytriales</taxon>
        <taxon>Synchytriaceae</taxon>
        <taxon>Synchytrium</taxon>
    </lineage>
</organism>
<dbReference type="Proteomes" id="UP000320475">
    <property type="component" value="Unassembled WGS sequence"/>
</dbReference>
<dbReference type="GO" id="GO:0000398">
    <property type="term" value="P:mRNA splicing, via spliceosome"/>
    <property type="evidence" value="ECO:0007669"/>
    <property type="project" value="InterPro"/>
</dbReference>
<feature type="compositionally biased region" description="Basic and acidic residues" evidence="7">
    <location>
        <begin position="34"/>
        <end position="43"/>
    </location>
</feature>
<dbReference type="Gene3D" id="3.30.70.330">
    <property type="match status" value="2"/>
</dbReference>
<gene>
    <name evidence="10" type="ORF">SeLEV6574_g08098</name>
    <name evidence="9" type="ORF">SeMB42_g07967</name>
</gene>
<proteinExistence type="inferred from homology"/>
<reference evidence="11 12" key="1">
    <citation type="journal article" date="2019" name="Sci. Rep.">
        <title>Comparative genomics of chytrid fungi reveal insights into the obligate biotrophic and pathogenic lifestyle of Synchytrium endobioticum.</title>
        <authorList>
            <person name="van de Vossenberg B.T.L.H."/>
            <person name="Warris S."/>
            <person name="Nguyen H.D.T."/>
            <person name="van Gent-Pelzer M.P.E."/>
            <person name="Joly D.L."/>
            <person name="van de Geest H.C."/>
            <person name="Bonants P.J.M."/>
            <person name="Smith D.S."/>
            <person name="Levesque C.A."/>
            <person name="van der Lee T.A.J."/>
        </authorList>
    </citation>
    <scope>NUCLEOTIDE SEQUENCE [LARGE SCALE GENOMIC DNA]</scope>
    <source>
        <strain evidence="10 12">LEV6574</strain>
        <strain evidence="9 11">MB42</strain>
    </source>
</reference>
<protein>
    <recommendedName>
        <fullName evidence="8">RRM domain-containing protein</fullName>
    </recommendedName>
</protein>
<dbReference type="STRING" id="286115.A0A507C521"/>
<evidence type="ECO:0000313" key="9">
    <source>
        <dbReference type="EMBL" id="TPX30138.1"/>
    </source>
</evidence>
<dbReference type="CDD" id="cd12281">
    <property type="entry name" value="RRM1_TatSF1_like"/>
    <property type="match status" value="1"/>
</dbReference>
<dbReference type="EMBL" id="QEAN01000714">
    <property type="protein sequence ID" value="TPX30138.1"/>
    <property type="molecule type" value="Genomic_DNA"/>
</dbReference>
<evidence type="ECO:0000313" key="12">
    <source>
        <dbReference type="Proteomes" id="UP000320475"/>
    </source>
</evidence>
<dbReference type="InterPro" id="IPR034392">
    <property type="entry name" value="TatSF1-like_RRM1"/>
</dbReference>
<name>A0A507C521_9FUNG</name>
<keyword evidence="3" id="KW-0677">Repeat</keyword>
<dbReference type="Pfam" id="PF00076">
    <property type="entry name" value="RRM_1"/>
    <property type="match status" value="2"/>
</dbReference>
<dbReference type="InterPro" id="IPR012677">
    <property type="entry name" value="Nucleotide-bd_a/b_plait_sf"/>
</dbReference>
<comment type="similarity">
    <text evidence="1">Belongs to the HTATSF1 family.</text>
</comment>
<evidence type="ECO:0000256" key="7">
    <source>
        <dbReference type="SAM" id="MobiDB-lite"/>
    </source>
</evidence>
<dbReference type="InterPro" id="IPR034393">
    <property type="entry name" value="TatSF1-like"/>
</dbReference>
<feature type="compositionally biased region" description="Polar residues" evidence="7">
    <location>
        <begin position="104"/>
        <end position="120"/>
    </location>
</feature>
<dbReference type="VEuPathDB" id="FungiDB:SeMB42_g07967"/>
<evidence type="ECO:0000259" key="8">
    <source>
        <dbReference type="PROSITE" id="PS50102"/>
    </source>
</evidence>
<dbReference type="SMART" id="SM00360">
    <property type="entry name" value="RRM"/>
    <property type="match status" value="2"/>
</dbReference>
<keyword evidence="4 6" id="KW-0694">RNA-binding</keyword>
<evidence type="ECO:0000256" key="5">
    <source>
        <dbReference type="ARBA" id="ARBA00023187"/>
    </source>
</evidence>
<dbReference type="PANTHER" id="PTHR15608:SF0">
    <property type="entry name" value="HIV TAT-SPECIFIC FACTOR 1"/>
    <property type="match status" value="1"/>
</dbReference>
<dbReference type="PROSITE" id="PS50102">
    <property type="entry name" value="RRM"/>
    <property type="match status" value="1"/>
</dbReference>
<evidence type="ECO:0000256" key="4">
    <source>
        <dbReference type="ARBA" id="ARBA00022884"/>
    </source>
</evidence>
<dbReference type="AlphaFoldDB" id="A0A507C521"/>